<gene>
    <name evidence="1" type="ORF">PISMIDRAFT_673204</name>
</gene>
<reference evidence="1 2" key="1">
    <citation type="submission" date="2014-04" db="EMBL/GenBank/DDBJ databases">
        <authorList>
            <consortium name="DOE Joint Genome Institute"/>
            <person name="Kuo A."/>
            <person name="Kohler A."/>
            <person name="Costa M.D."/>
            <person name="Nagy L.G."/>
            <person name="Floudas D."/>
            <person name="Copeland A."/>
            <person name="Barry K.W."/>
            <person name="Cichocki N."/>
            <person name="Veneault-Fourrey C."/>
            <person name="LaButti K."/>
            <person name="Lindquist E.A."/>
            <person name="Lipzen A."/>
            <person name="Lundell T."/>
            <person name="Morin E."/>
            <person name="Murat C."/>
            <person name="Sun H."/>
            <person name="Tunlid A."/>
            <person name="Henrissat B."/>
            <person name="Grigoriev I.V."/>
            <person name="Hibbett D.S."/>
            <person name="Martin F."/>
            <person name="Nordberg H.P."/>
            <person name="Cantor M.N."/>
            <person name="Hua S.X."/>
        </authorList>
    </citation>
    <scope>NUCLEOTIDE SEQUENCE [LARGE SCALE GENOMIC DNA]</scope>
    <source>
        <strain evidence="1 2">441</strain>
    </source>
</reference>
<keyword evidence="2" id="KW-1185">Reference proteome</keyword>
<evidence type="ECO:0000313" key="1">
    <source>
        <dbReference type="EMBL" id="KIK28931.1"/>
    </source>
</evidence>
<protein>
    <submittedName>
        <fullName evidence="1">Uncharacterized protein</fullName>
    </submittedName>
</protein>
<evidence type="ECO:0000313" key="2">
    <source>
        <dbReference type="Proteomes" id="UP000054018"/>
    </source>
</evidence>
<reference evidence="2" key="2">
    <citation type="submission" date="2015-01" db="EMBL/GenBank/DDBJ databases">
        <title>Evolutionary Origins and Diversification of the Mycorrhizal Mutualists.</title>
        <authorList>
            <consortium name="DOE Joint Genome Institute"/>
            <consortium name="Mycorrhizal Genomics Consortium"/>
            <person name="Kohler A."/>
            <person name="Kuo A."/>
            <person name="Nagy L.G."/>
            <person name="Floudas D."/>
            <person name="Copeland A."/>
            <person name="Barry K.W."/>
            <person name="Cichocki N."/>
            <person name="Veneault-Fourrey C."/>
            <person name="LaButti K."/>
            <person name="Lindquist E.A."/>
            <person name="Lipzen A."/>
            <person name="Lundell T."/>
            <person name="Morin E."/>
            <person name="Murat C."/>
            <person name="Riley R."/>
            <person name="Ohm R."/>
            <person name="Sun H."/>
            <person name="Tunlid A."/>
            <person name="Henrissat B."/>
            <person name="Grigoriev I.V."/>
            <person name="Hibbett D.S."/>
            <person name="Martin F."/>
        </authorList>
    </citation>
    <scope>NUCLEOTIDE SEQUENCE [LARGE SCALE GENOMIC DNA]</scope>
    <source>
        <strain evidence="2">441</strain>
    </source>
</reference>
<dbReference type="HOGENOM" id="CLU_2590678_0_0_1"/>
<dbReference type="Proteomes" id="UP000054018">
    <property type="component" value="Unassembled WGS sequence"/>
</dbReference>
<sequence>MERWSGRRLFLCIEYQSRGGRRSREYRASPRLFCLKTRDKSAERYTCTAQSCLCIEPNQIRLQTSQRAKPHLQCTRGPRF</sequence>
<dbReference type="AlphaFoldDB" id="A0A0C9ZI82"/>
<proteinExistence type="predicted"/>
<name>A0A0C9ZI82_9AGAM</name>
<dbReference type="EMBL" id="KN833691">
    <property type="protein sequence ID" value="KIK28931.1"/>
    <property type="molecule type" value="Genomic_DNA"/>
</dbReference>
<accession>A0A0C9ZI82</accession>
<organism evidence="1 2">
    <name type="scientific">Pisolithus microcarpus 441</name>
    <dbReference type="NCBI Taxonomy" id="765257"/>
    <lineage>
        <taxon>Eukaryota</taxon>
        <taxon>Fungi</taxon>
        <taxon>Dikarya</taxon>
        <taxon>Basidiomycota</taxon>
        <taxon>Agaricomycotina</taxon>
        <taxon>Agaricomycetes</taxon>
        <taxon>Agaricomycetidae</taxon>
        <taxon>Boletales</taxon>
        <taxon>Sclerodermatineae</taxon>
        <taxon>Pisolithaceae</taxon>
        <taxon>Pisolithus</taxon>
    </lineage>
</organism>